<dbReference type="EMBL" id="ODYU01002505">
    <property type="protein sequence ID" value="SOQ40084.1"/>
    <property type="molecule type" value="Genomic_DNA"/>
</dbReference>
<proteinExistence type="predicted"/>
<evidence type="ECO:0000313" key="1">
    <source>
        <dbReference type="EMBL" id="SOQ40084.1"/>
    </source>
</evidence>
<protein>
    <submittedName>
        <fullName evidence="1">SFRICE_001962</fullName>
    </submittedName>
</protein>
<dbReference type="AlphaFoldDB" id="A0A2H1VIJ8"/>
<reference evidence="1" key="1">
    <citation type="submission" date="2016-07" db="EMBL/GenBank/DDBJ databases">
        <authorList>
            <person name="Bretaudeau A."/>
        </authorList>
    </citation>
    <scope>NUCLEOTIDE SEQUENCE</scope>
    <source>
        <strain evidence="1">Rice</strain>
        <tissue evidence="1">Whole body</tissue>
    </source>
</reference>
<accession>A0A2H1VIJ8</accession>
<sequence length="92" mass="10600">MINFVIHTYIHALTHSESVADKSLISETLHTYINSINSYLNFVNAFTFKSKCRRAMLRHVWAVSTGVIPRSHRKPTPYLLLTVQKKGLDYAH</sequence>
<organism evidence="1">
    <name type="scientific">Spodoptera frugiperda</name>
    <name type="common">Fall armyworm</name>
    <dbReference type="NCBI Taxonomy" id="7108"/>
    <lineage>
        <taxon>Eukaryota</taxon>
        <taxon>Metazoa</taxon>
        <taxon>Ecdysozoa</taxon>
        <taxon>Arthropoda</taxon>
        <taxon>Hexapoda</taxon>
        <taxon>Insecta</taxon>
        <taxon>Pterygota</taxon>
        <taxon>Neoptera</taxon>
        <taxon>Endopterygota</taxon>
        <taxon>Lepidoptera</taxon>
        <taxon>Glossata</taxon>
        <taxon>Ditrysia</taxon>
        <taxon>Noctuoidea</taxon>
        <taxon>Noctuidae</taxon>
        <taxon>Amphipyrinae</taxon>
        <taxon>Spodoptera</taxon>
    </lineage>
</organism>
<name>A0A2H1VIJ8_SPOFR</name>
<gene>
    <name evidence="1" type="ORF">SFRICE_001962</name>
</gene>